<keyword evidence="1" id="KW-1133">Transmembrane helix</keyword>
<sequence>MLNEFRSAMRWIVSLSHRLLNVVPWFTVSSVASTLVSQLALLLAFVLPLKVILLLGSEGVPHYFPEQFKTFDRQTLILGLSGLAIALFFVHLLAERFIEASVAGGSRKLLLHSRKMELFENQDEIAARAYQRFSRGFASLVFLSLFGPLLFALSPYLGMLFFGYVLAATAGCLLLAAFNDEFRARLGSGGTNLPTLLAGVGFLLCFSYMVAEFLWLKAPSVLVAVICLLLTRQLLRHVVNVVNHTVAVVERRRQLSALFFHGHRLMEPPRHGLEGVWMLAEPEARGRWLHQALAELLGGPVSIRSAQWLQLGISDVLVYRVGATYGAAERMFIVKVFERNRRSAAKHEATLLVNQAGLPALEFIGVTDLADQFHCHVFAFDDMHSVTGAKLAGCCESARSELLACDPDRELKAIYVRSKSTLAQRLGRDVLERLYHLIDRPDQCLALKRFDETFDDIKALLGTLPLGYVNPDIRRGPLFRDGKGQVFVGHWVRWSLEPVGCGWPVDKRGLNSLLEAHVSTVARRADMAEISAPHLKLAAQLFAFEKSCKQQNYQDAAELLAGINEAFDEIQVQLVGQRKTELSS</sequence>
<dbReference type="EMBL" id="CP007441">
    <property type="protein sequence ID" value="AHL76129.1"/>
    <property type="molecule type" value="Genomic_DNA"/>
</dbReference>
<dbReference type="AlphaFoldDB" id="W8R0K9"/>
<evidence type="ECO:0000313" key="2">
    <source>
        <dbReference type="EMBL" id="AHL76129.1"/>
    </source>
</evidence>
<proteinExistence type="predicted"/>
<evidence type="ECO:0000313" key="3">
    <source>
        <dbReference type="Proteomes" id="UP000019522"/>
    </source>
</evidence>
<keyword evidence="1" id="KW-0812">Transmembrane</keyword>
<reference evidence="3" key="1">
    <citation type="journal article" date="2014" name="Genome Announc.">
        <title>Complete Genome Sequence of the Highly Transformable Pseudomonas stutzeri Strain 28a24.</title>
        <authorList>
            <person name="Smith B.A."/>
            <person name="Dougherty K.M."/>
            <person name="Baltrus D.A."/>
        </authorList>
    </citation>
    <scope>NUCLEOTIDE SEQUENCE [LARGE SCALE GENOMIC DNA]</scope>
    <source>
        <strain evidence="3">28a24</strain>
    </source>
</reference>
<feature type="transmembrane region" description="Helical" evidence="1">
    <location>
        <begin position="190"/>
        <end position="210"/>
    </location>
</feature>
<protein>
    <submittedName>
        <fullName evidence="2">Uncharacterized protein</fullName>
    </submittedName>
</protein>
<feature type="transmembrane region" description="Helical" evidence="1">
    <location>
        <begin position="136"/>
        <end position="153"/>
    </location>
</feature>
<keyword evidence="1" id="KW-0472">Membrane</keyword>
<gene>
    <name evidence="2" type="ORF">CH92_13895</name>
</gene>
<dbReference type="Proteomes" id="UP000019522">
    <property type="component" value="Chromosome"/>
</dbReference>
<evidence type="ECO:0000256" key="1">
    <source>
        <dbReference type="SAM" id="Phobius"/>
    </source>
</evidence>
<accession>W8R0K9</accession>
<feature type="transmembrane region" description="Helical" evidence="1">
    <location>
        <begin position="159"/>
        <end position="178"/>
    </location>
</feature>
<feature type="transmembrane region" description="Helical" evidence="1">
    <location>
        <begin position="39"/>
        <end position="56"/>
    </location>
</feature>
<reference evidence="2 3" key="2">
    <citation type="submission" date="2014-03" db="EMBL/GenBank/DDBJ databases">
        <authorList>
            <person name="Baltrus D."/>
            <person name="Dougherty K."/>
        </authorList>
    </citation>
    <scope>NUCLEOTIDE SEQUENCE</scope>
    <source>
        <strain evidence="2 3">28a24</strain>
    </source>
</reference>
<name>W8R0K9_STUST</name>
<dbReference type="KEGG" id="pstt:CH92_13895"/>
<dbReference type="PATRIC" id="fig|316.77.peg.2776"/>
<organism evidence="2 3">
    <name type="scientific">Stutzerimonas stutzeri</name>
    <name type="common">Pseudomonas stutzeri</name>
    <dbReference type="NCBI Taxonomy" id="316"/>
    <lineage>
        <taxon>Bacteria</taxon>
        <taxon>Pseudomonadati</taxon>
        <taxon>Pseudomonadota</taxon>
        <taxon>Gammaproteobacteria</taxon>
        <taxon>Pseudomonadales</taxon>
        <taxon>Pseudomonadaceae</taxon>
        <taxon>Stutzerimonas</taxon>
    </lineage>
</organism>
<feature type="transmembrane region" description="Helical" evidence="1">
    <location>
        <begin position="76"/>
        <end position="94"/>
    </location>
</feature>